<dbReference type="Proteomes" id="UP000053342">
    <property type="component" value="Unassembled WGS sequence"/>
</dbReference>
<sequence length="412" mass="45771">MKDTVDHSDAESFHSAISNTNKTVRQTTMPENHPAKKSRCRRSCRRHVQDLMKQPDGSTSSEDAGAESSETDRRISRPCSSRSRYRPNSPNPSIPRRQNSVNLGGREKRRRRHSSPKKDPAALHRQSCQLFSSLDGMLALSREFTPSPSVSTTRTATRHPSLVPGDVAGSHFKADVEERQLCHSVDQKLKMVEREQCSVGGGGDGGSYNTTRRSVSSSPTFRHSYSESSLIYQSRIVTPRISMSMSVGGRVYNNCGAAAAAAAAAAVQRRPPLNTVISWTSNATRREEYEKIDRAHSGVRGFLRKMLPKCVHSKNSRRAFYTGGDGDSDSVRRFRMSLDETDETDETDHDDERVATEKIKRDDDDDGVDVDTVDVDEKAIHTSKQCHVAISAEQVATTTATGGRKHRWTCFQ</sequence>
<evidence type="ECO:0000256" key="1">
    <source>
        <dbReference type="SAM" id="MobiDB-lite"/>
    </source>
</evidence>
<name>A0A0D2E1Z5_9EURO</name>
<dbReference type="HOGENOM" id="CLU_049470_0_0_1"/>
<protein>
    <submittedName>
        <fullName evidence="2">Uncharacterized protein</fullName>
    </submittedName>
</protein>
<feature type="compositionally biased region" description="Basic residues" evidence="1">
    <location>
        <begin position="35"/>
        <end position="46"/>
    </location>
</feature>
<dbReference type="AlphaFoldDB" id="A0A0D2E1Z5"/>
<keyword evidence="3" id="KW-1185">Reference proteome</keyword>
<feature type="compositionally biased region" description="Polar residues" evidence="1">
    <location>
        <begin position="145"/>
        <end position="155"/>
    </location>
</feature>
<accession>A0A0D2E1Z5</accession>
<dbReference type="GeneID" id="27357520"/>
<evidence type="ECO:0000313" key="3">
    <source>
        <dbReference type="Proteomes" id="UP000053342"/>
    </source>
</evidence>
<dbReference type="OrthoDB" id="5366332at2759"/>
<feature type="region of interest" description="Disordered" evidence="1">
    <location>
        <begin position="145"/>
        <end position="165"/>
    </location>
</feature>
<gene>
    <name evidence="2" type="ORF">PV06_05446</name>
</gene>
<reference evidence="2 3" key="1">
    <citation type="submission" date="2015-01" db="EMBL/GenBank/DDBJ databases">
        <title>The Genome Sequence of Exophiala oligosperma CBS72588.</title>
        <authorList>
            <consortium name="The Broad Institute Genomics Platform"/>
            <person name="Cuomo C."/>
            <person name="de Hoog S."/>
            <person name="Gorbushina A."/>
            <person name="Stielow B."/>
            <person name="Teixiera M."/>
            <person name="Abouelleil A."/>
            <person name="Chapman S.B."/>
            <person name="Priest M."/>
            <person name="Young S.K."/>
            <person name="Wortman J."/>
            <person name="Nusbaum C."/>
            <person name="Birren B."/>
        </authorList>
    </citation>
    <scope>NUCLEOTIDE SEQUENCE [LARGE SCALE GENOMIC DNA]</scope>
    <source>
        <strain evidence="2 3">CBS 72588</strain>
    </source>
</reference>
<evidence type="ECO:0000313" key="2">
    <source>
        <dbReference type="EMBL" id="KIW41839.1"/>
    </source>
</evidence>
<feature type="compositionally biased region" description="Polar residues" evidence="1">
    <location>
        <begin position="15"/>
        <end position="30"/>
    </location>
</feature>
<feature type="compositionally biased region" description="Basic and acidic residues" evidence="1">
    <location>
        <begin position="1"/>
        <end position="12"/>
    </location>
</feature>
<proteinExistence type="predicted"/>
<dbReference type="VEuPathDB" id="FungiDB:PV06_05446"/>
<organism evidence="2 3">
    <name type="scientific">Exophiala oligosperma</name>
    <dbReference type="NCBI Taxonomy" id="215243"/>
    <lineage>
        <taxon>Eukaryota</taxon>
        <taxon>Fungi</taxon>
        <taxon>Dikarya</taxon>
        <taxon>Ascomycota</taxon>
        <taxon>Pezizomycotina</taxon>
        <taxon>Eurotiomycetes</taxon>
        <taxon>Chaetothyriomycetidae</taxon>
        <taxon>Chaetothyriales</taxon>
        <taxon>Herpotrichiellaceae</taxon>
        <taxon>Exophiala</taxon>
    </lineage>
</organism>
<feature type="region of interest" description="Disordered" evidence="1">
    <location>
        <begin position="1"/>
        <end position="124"/>
    </location>
</feature>
<dbReference type="RefSeq" id="XP_016262055.1">
    <property type="nucleotide sequence ID" value="XM_016406451.1"/>
</dbReference>
<dbReference type="EMBL" id="KN847336">
    <property type="protein sequence ID" value="KIW41839.1"/>
    <property type="molecule type" value="Genomic_DNA"/>
</dbReference>
<feature type="compositionally biased region" description="Polar residues" evidence="1">
    <location>
        <begin position="207"/>
        <end position="220"/>
    </location>
</feature>
<feature type="region of interest" description="Disordered" evidence="1">
    <location>
        <begin position="197"/>
        <end position="220"/>
    </location>
</feature>
<feature type="compositionally biased region" description="Low complexity" evidence="1">
    <location>
        <begin position="77"/>
        <end position="88"/>
    </location>
</feature>